<feature type="compositionally biased region" description="Polar residues" evidence="4">
    <location>
        <begin position="56"/>
        <end position="79"/>
    </location>
</feature>
<dbReference type="Pfam" id="PF07714">
    <property type="entry name" value="PK_Tyr_Ser-Thr"/>
    <property type="match status" value="1"/>
</dbReference>
<evidence type="ECO:0000256" key="1">
    <source>
        <dbReference type="ARBA" id="ARBA00022741"/>
    </source>
</evidence>
<feature type="binding site" evidence="3">
    <location>
        <position position="319"/>
    </location>
    <ligand>
        <name>ATP</name>
        <dbReference type="ChEBI" id="CHEBI:30616"/>
    </ligand>
</feature>
<evidence type="ECO:0000313" key="7">
    <source>
        <dbReference type="Proteomes" id="UP000835052"/>
    </source>
</evidence>
<evidence type="ECO:0000256" key="4">
    <source>
        <dbReference type="SAM" id="MobiDB-lite"/>
    </source>
</evidence>
<feature type="compositionally biased region" description="Basic and acidic residues" evidence="4">
    <location>
        <begin position="1"/>
        <end position="27"/>
    </location>
</feature>
<organism evidence="6 7">
    <name type="scientific">Caenorhabditis auriculariae</name>
    <dbReference type="NCBI Taxonomy" id="2777116"/>
    <lineage>
        <taxon>Eukaryota</taxon>
        <taxon>Metazoa</taxon>
        <taxon>Ecdysozoa</taxon>
        <taxon>Nematoda</taxon>
        <taxon>Chromadorea</taxon>
        <taxon>Rhabditida</taxon>
        <taxon>Rhabditina</taxon>
        <taxon>Rhabditomorpha</taxon>
        <taxon>Rhabditoidea</taxon>
        <taxon>Rhabditidae</taxon>
        <taxon>Peloderinae</taxon>
        <taxon>Caenorhabditis</taxon>
    </lineage>
</organism>
<dbReference type="InterPro" id="IPR036860">
    <property type="entry name" value="SH2_dom_sf"/>
</dbReference>
<dbReference type="Proteomes" id="UP000835052">
    <property type="component" value="Unassembled WGS sequence"/>
</dbReference>
<name>A0A8S1HXI9_9PELO</name>
<dbReference type="AlphaFoldDB" id="A0A8S1HXI9"/>
<gene>
    <name evidence="6" type="ORF">CAUJ_LOCUS13679</name>
</gene>
<dbReference type="CDD" id="cd00192">
    <property type="entry name" value="PTKc"/>
    <property type="match status" value="1"/>
</dbReference>
<dbReference type="PRINTS" id="PR00109">
    <property type="entry name" value="TYRKINASE"/>
</dbReference>
<reference evidence="6" key="1">
    <citation type="submission" date="2020-10" db="EMBL/GenBank/DDBJ databases">
        <authorList>
            <person name="Kikuchi T."/>
        </authorList>
    </citation>
    <scope>NUCLEOTIDE SEQUENCE</scope>
    <source>
        <strain evidence="6">NKZ352</strain>
    </source>
</reference>
<comment type="caution">
    <text evidence="6">The sequence shown here is derived from an EMBL/GenBank/DDBJ whole genome shotgun (WGS) entry which is preliminary data.</text>
</comment>
<dbReference type="InterPro" id="IPR050198">
    <property type="entry name" value="Non-receptor_tyrosine_kinases"/>
</dbReference>
<dbReference type="InterPro" id="IPR000719">
    <property type="entry name" value="Prot_kinase_dom"/>
</dbReference>
<evidence type="ECO:0000313" key="6">
    <source>
        <dbReference type="EMBL" id="CAD6197770.1"/>
    </source>
</evidence>
<dbReference type="PROSITE" id="PS00107">
    <property type="entry name" value="PROTEIN_KINASE_ATP"/>
    <property type="match status" value="1"/>
</dbReference>
<keyword evidence="2 3" id="KW-0067">ATP-binding</keyword>
<feature type="compositionally biased region" description="Low complexity" evidence="4">
    <location>
        <begin position="560"/>
        <end position="575"/>
    </location>
</feature>
<dbReference type="Gene3D" id="1.10.510.10">
    <property type="entry name" value="Transferase(Phosphotransferase) domain 1"/>
    <property type="match status" value="1"/>
</dbReference>
<feature type="region of interest" description="Disordered" evidence="4">
    <location>
        <begin position="1"/>
        <end position="28"/>
    </location>
</feature>
<dbReference type="InterPro" id="IPR001245">
    <property type="entry name" value="Ser-Thr/Tyr_kinase_cat_dom"/>
</dbReference>
<evidence type="ECO:0000256" key="3">
    <source>
        <dbReference type="PROSITE-ProRule" id="PRU10141"/>
    </source>
</evidence>
<dbReference type="PANTHER" id="PTHR24418">
    <property type="entry name" value="TYROSINE-PROTEIN KINASE"/>
    <property type="match status" value="1"/>
</dbReference>
<dbReference type="PROSITE" id="PS50011">
    <property type="entry name" value="PROTEIN_KINASE_DOM"/>
    <property type="match status" value="1"/>
</dbReference>
<keyword evidence="7" id="KW-1185">Reference proteome</keyword>
<dbReference type="Gene3D" id="3.30.505.10">
    <property type="entry name" value="SH2 domain"/>
    <property type="match status" value="1"/>
</dbReference>
<dbReference type="OrthoDB" id="5842315at2759"/>
<dbReference type="InterPro" id="IPR017441">
    <property type="entry name" value="Protein_kinase_ATP_BS"/>
</dbReference>
<dbReference type="EMBL" id="CAJGYM010000104">
    <property type="protein sequence ID" value="CAD6197770.1"/>
    <property type="molecule type" value="Genomic_DNA"/>
</dbReference>
<feature type="domain" description="Protein kinase" evidence="5">
    <location>
        <begin position="287"/>
        <end position="544"/>
    </location>
</feature>
<dbReference type="InterPro" id="IPR011009">
    <property type="entry name" value="Kinase-like_dom_sf"/>
</dbReference>
<dbReference type="GO" id="GO:0004713">
    <property type="term" value="F:protein tyrosine kinase activity"/>
    <property type="evidence" value="ECO:0007669"/>
    <property type="project" value="InterPro"/>
</dbReference>
<dbReference type="SUPFAM" id="SSF55550">
    <property type="entry name" value="SH2 domain"/>
    <property type="match status" value="1"/>
</dbReference>
<feature type="region of interest" description="Disordered" evidence="4">
    <location>
        <begin position="555"/>
        <end position="608"/>
    </location>
</feature>
<protein>
    <recommendedName>
        <fullName evidence="5">Protein kinase domain-containing protein</fullName>
    </recommendedName>
</protein>
<evidence type="ECO:0000256" key="2">
    <source>
        <dbReference type="ARBA" id="ARBA00022840"/>
    </source>
</evidence>
<keyword evidence="1 3" id="KW-0547">Nucleotide-binding</keyword>
<dbReference type="PROSITE" id="PS00109">
    <property type="entry name" value="PROTEIN_KINASE_TYR"/>
    <property type="match status" value="1"/>
</dbReference>
<evidence type="ECO:0000259" key="5">
    <source>
        <dbReference type="PROSITE" id="PS50011"/>
    </source>
</evidence>
<dbReference type="SUPFAM" id="SSF56112">
    <property type="entry name" value="Protein kinase-like (PK-like)"/>
    <property type="match status" value="1"/>
</dbReference>
<accession>A0A8S1HXI9</accession>
<dbReference type="GO" id="GO:0005524">
    <property type="term" value="F:ATP binding"/>
    <property type="evidence" value="ECO:0007669"/>
    <property type="project" value="UniProtKB-UniRule"/>
</dbReference>
<feature type="compositionally biased region" description="Basic residues" evidence="4">
    <location>
        <begin position="577"/>
        <end position="587"/>
    </location>
</feature>
<proteinExistence type="predicted"/>
<sequence>MDDKIRGEKWIMRQLSESEQRDGRDSPRWNSFGWGIQKTKNAMFWIFGGAFRQKSGAESTTNTMQEQTGSDQPNGNNEVQKPEIPGYEGVGFEAGQIENNGEVHKESMMDKLMSDAGGTKKSMTMDQETKLSRMAQEFGGRLESRARADIHQFIVPQRLEMVQNAPKNPDEFLNSFCYYHGAGDFLVRRVEEEGEHYILVSVGVLLEHQRVGTEDLDKKYGRDEPIRVFDYAVRRVQKGISIEHEHVFDCLKDLLIYYMFNPQKKSLNIQLKRGCPTRMFQFRERQISRLKTLGSGNFGEVFLANVKSFGIIDKRVAVKTLKKGAPNLSERSTSFVEEARLMLTFNHKHVIETYGWMFDVQPYMIIMEYMEGGSLETYLLKSSEEPNIQRLLRFGFEAADGLAYLHEMEIIHRDVAARNCLLTADQKLKLADFGLAVPGPFYYMSKGETLPTRYLSPETLAIFLFVYVSDTFAFGNLLYELFSNGIMPFENLTSAEARQKIMEGEQNDLEETCAPPALRQYIQENMWTYEMKARSGMNEVAAFLKKTYRAYRKEQGGPKTGTIETEEITGNVETGLPKKRKPRRRVPANRQDIMEELCPTQEESANNE</sequence>
<feature type="region of interest" description="Disordered" evidence="4">
    <location>
        <begin position="56"/>
        <end position="89"/>
    </location>
</feature>
<dbReference type="SMART" id="SM00219">
    <property type="entry name" value="TyrKc"/>
    <property type="match status" value="1"/>
</dbReference>
<dbReference type="InterPro" id="IPR020635">
    <property type="entry name" value="Tyr_kinase_cat_dom"/>
</dbReference>
<dbReference type="InterPro" id="IPR008266">
    <property type="entry name" value="Tyr_kinase_AS"/>
</dbReference>